<dbReference type="PANTHER" id="PTHR43687">
    <property type="entry name" value="ADENYLYLSULFATE REDUCTASE, BETA SUBUNIT"/>
    <property type="match status" value="1"/>
</dbReference>
<dbReference type="PROSITE" id="PS00198">
    <property type="entry name" value="4FE4S_FER_1"/>
    <property type="match status" value="1"/>
</dbReference>
<keyword evidence="4" id="KW-0411">Iron-sulfur</keyword>
<keyword evidence="3" id="KW-0408">Iron</keyword>
<dbReference type="Pfam" id="PF12838">
    <property type="entry name" value="Fer4_7"/>
    <property type="match status" value="1"/>
</dbReference>
<reference evidence="6" key="1">
    <citation type="submission" date="2024-05" db="EMBL/GenBank/DDBJ databases">
        <title>Isolation and characterization of Sporomusa carbonis sp. nov., a carboxydotrophic hydrogenogen in the genus of Sporomusa isolated from a charcoal burning pile.</title>
        <authorList>
            <person name="Boeer T."/>
            <person name="Rosenbaum F."/>
            <person name="Eysell L."/>
            <person name="Mueller V."/>
            <person name="Daniel R."/>
            <person name="Poehlein A."/>
        </authorList>
    </citation>
    <scope>NUCLEOTIDE SEQUENCE [LARGE SCALE GENOMIC DNA]</scope>
    <source>
        <strain evidence="6">DSM 3132</strain>
    </source>
</reference>
<sequence>MLKTVPRYCKGCGICVEFCPKKVLELDELGKIQVVRPDDCVACGQCQLRCPDYAIYVTADK</sequence>
<dbReference type="PROSITE" id="PS51379">
    <property type="entry name" value="4FE4S_FER_2"/>
    <property type="match status" value="2"/>
</dbReference>
<dbReference type="InterPro" id="IPR017896">
    <property type="entry name" value="4Fe4S_Fe-S-bd"/>
</dbReference>
<keyword evidence="2" id="KW-0479">Metal-binding</keyword>
<keyword evidence="7" id="KW-1185">Reference proteome</keyword>
<accession>A0ABZ3IX02</accession>
<name>A0ABZ3IX02_SPOA4</name>
<feature type="domain" description="4Fe-4S ferredoxin-type" evidence="5">
    <location>
        <begin position="1"/>
        <end position="29"/>
    </location>
</feature>
<dbReference type="SUPFAM" id="SSF54862">
    <property type="entry name" value="4Fe-4S ferredoxins"/>
    <property type="match status" value="1"/>
</dbReference>
<proteinExistence type="predicted"/>
<keyword evidence="1" id="KW-0004">4Fe-4S</keyword>
<dbReference type="EMBL" id="CP155571">
    <property type="protein sequence ID" value="XFO70302.1"/>
    <property type="molecule type" value="Genomic_DNA"/>
</dbReference>
<evidence type="ECO:0000313" key="6">
    <source>
        <dbReference type="EMBL" id="XFO70302.1"/>
    </source>
</evidence>
<evidence type="ECO:0000256" key="2">
    <source>
        <dbReference type="ARBA" id="ARBA00022723"/>
    </source>
</evidence>
<dbReference type="InterPro" id="IPR050572">
    <property type="entry name" value="Fe-S_Ferredoxin"/>
</dbReference>
<dbReference type="RefSeq" id="WP_093793856.1">
    <property type="nucleotide sequence ID" value="NZ_CP155571.1"/>
</dbReference>
<evidence type="ECO:0000256" key="1">
    <source>
        <dbReference type="ARBA" id="ARBA00022485"/>
    </source>
</evidence>
<organism evidence="6 7">
    <name type="scientific">Sporomusa acidovorans (strain ATCC 49682 / DSM 3132 / Mol)</name>
    <dbReference type="NCBI Taxonomy" id="1123286"/>
    <lineage>
        <taxon>Bacteria</taxon>
        <taxon>Bacillati</taxon>
        <taxon>Bacillota</taxon>
        <taxon>Negativicutes</taxon>
        <taxon>Selenomonadales</taxon>
        <taxon>Sporomusaceae</taxon>
        <taxon>Sporomusa</taxon>
    </lineage>
</organism>
<dbReference type="Proteomes" id="UP000216052">
    <property type="component" value="Chromosome"/>
</dbReference>
<evidence type="ECO:0000259" key="5">
    <source>
        <dbReference type="PROSITE" id="PS51379"/>
    </source>
</evidence>
<evidence type="ECO:0000256" key="3">
    <source>
        <dbReference type="ARBA" id="ARBA00023004"/>
    </source>
</evidence>
<gene>
    <name evidence="6" type="ORF">SPACI_002900</name>
</gene>
<evidence type="ECO:0000313" key="7">
    <source>
        <dbReference type="Proteomes" id="UP000216052"/>
    </source>
</evidence>
<dbReference type="InterPro" id="IPR017900">
    <property type="entry name" value="4Fe4S_Fe_S_CS"/>
</dbReference>
<feature type="domain" description="4Fe-4S ferredoxin-type" evidence="5">
    <location>
        <begin position="30"/>
        <end position="60"/>
    </location>
</feature>
<evidence type="ECO:0000256" key="4">
    <source>
        <dbReference type="ARBA" id="ARBA00023014"/>
    </source>
</evidence>
<dbReference type="Gene3D" id="3.30.70.20">
    <property type="match status" value="1"/>
</dbReference>
<protein>
    <recommendedName>
        <fullName evidence="5">4Fe-4S ferredoxin-type domain-containing protein</fullName>
    </recommendedName>
</protein>
<dbReference type="PANTHER" id="PTHR43687:SF4">
    <property type="entry name" value="BLR5484 PROTEIN"/>
    <property type="match status" value="1"/>
</dbReference>